<feature type="domain" description="Transposase IS204/IS1001/IS1096/IS1165 DDE" evidence="1">
    <location>
        <begin position="146"/>
        <end position="379"/>
    </location>
</feature>
<protein>
    <submittedName>
        <fullName evidence="3">ISL3 family transposase</fullName>
    </submittedName>
</protein>
<evidence type="ECO:0000313" key="3">
    <source>
        <dbReference type="EMBL" id="MVM94040.1"/>
    </source>
</evidence>
<organism evidence="3 4">
    <name type="scientific">Acinetobacter baumannii</name>
    <dbReference type="NCBI Taxonomy" id="470"/>
    <lineage>
        <taxon>Bacteria</taxon>
        <taxon>Pseudomonadati</taxon>
        <taxon>Pseudomonadota</taxon>
        <taxon>Gammaproteobacteria</taxon>
        <taxon>Moraxellales</taxon>
        <taxon>Moraxellaceae</taxon>
        <taxon>Acinetobacter</taxon>
        <taxon>Acinetobacter calcoaceticus/baumannii complex</taxon>
    </lineage>
</organism>
<dbReference type="Proteomes" id="UP000439424">
    <property type="component" value="Unassembled WGS sequence"/>
</dbReference>
<dbReference type="InterPro" id="IPR047951">
    <property type="entry name" value="Transpos_ISL3"/>
</dbReference>
<dbReference type="RefSeq" id="WP_157010916.1">
    <property type="nucleotide sequence ID" value="NZ_WPIP01000423.1"/>
</dbReference>
<dbReference type="EMBL" id="WPIP01000423">
    <property type="protein sequence ID" value="MVM94040.1"/>
    <property type="molecule type" value="Genomic_DNA"/>
</dbReference>
<dbReference type="InterPro" id="IPR002560">
    <property type="entry name" value="Transposase_DDE"/>
</dbReference>
<dbReference type="Pfam" id="PF14690">
    <property type="entry name" value="Zn_ribbon_ISL3"/>
    <property type="match status" value="1"/>
</dbReference>
<sequence>MTDILDLSNWTVLDAKHGDELIIEAEYTRYPDACPKCNSSIYKHGTKTVAYRDAPVRGKPVVIHAILRRFRCRDCRFTFTQPTNAMHPEMRMTWRCVEHIQDYCLRDTFVNVGHYIGCDDKTIRTIANNYIECLNKAYKPDLEGWIGIDETTIDGKLRFVVTNVEQRRYIDMFETRDKSAVSNWLQANRDAPIEGFVMDMWKPYKDAIRVVFPDTPIVVDKFHVVRMANQAMDGVRIQLAKDKTKAVGRDWMRRKSLLRMRYKDLDEQGKYNVDMWLANEPQVAIAHNLKELFYCIYDQEDRNDAEQLLDEWIDIVPPEMKKSQKDFKPLLTAIKNWREEILAYFDKRLTNGYTEAMNGIAKVINRHGRGYSFDMLRAKLLFKDNHKEVLRYFYDE</sequence>
<dbReference type="Pfam" id="PF01610">
    <property type="entry name" value="DDE_Tnp_ISL3"/>
    <property type="match status" value="1"/>
</dbReference>
<comment type="caution">
    <text evidence="3">The sequence shown here is derived from an EMBL/GenBank/DDBJ whole genome shotgun (WGS) entry which is preliminary data.</text>
</comment>
<gene>
    <name evidence="3" type="ORF">GNY86_21135</name>
</gene>
<evidence type="ECO:0000259" key="1">
    <source>
        <dbReference type="Pfam" id="PF01610"/>
    </source>
</evidence>
<feature type="domain" description="Transposase IS204/IS1001/IS1096/IS1165 zinc-finger" evidence="2">
    <location>
        <begin position="32"/>
        <end position="75"/>
    </location>
</feature>
<feature type="non-terminal residue" evidence="3">
    <location>
        <position position="396"/>
    </location>
</feature>
<evidence type="ECO:0000259" key="2">
    <source>
        <dbReference type="Pfam" id="PF14690"/>
    </source>
</evidence>
<dbReference type="PANTHER" id="PTHR33498:SF1">
    <property type="entry name" value="TRANSPOSASE FOR INSERTION SEQUENCE ELEMENT IS1557"/>
    <property type="match status" value="1"/>
</dbReference>
<accession>A0A6I4HSZ6</accession>
<proteinExistence type="predicted"/>
<reference evidence="3 4" key="1">
    <citation type="submission" date="2019-11" db="EMBL/GenBank/DDBJ databases">
        <title>Multidrug-resistant Acinetobacter baumannii moving toward extensively drug-resistant over fifteen years in South of Brazil.</title>
        <authorList>
            <person name="Fedrigo N.H."/>
            <person name="Cerdeira L."/>
            <person name="Fuga B."/>
            <person name="Marini P.V.B."/>
            <person name="Shinohara D.R."/>
            <person name="Carrara-Marroni F.E."/>
            <person name="Lincopan N."/>
            <person name="Tognim M.C.B."/>
        </authorList>
    </citation>
    <scope>NUCLEOTIDE SEQUENCE [LARGE SCALE GENOMIC DNA]</scope>
    <source>
        <strain evidence="3 4">Ac576</strain>
    </source>
</reference>
<evidence type="ECO:0000313" key="4">
    <source>
        <dbReference type="Proteomes" id="UP000439424"/>
    </source>
</evidence>
<dbReference type="InterPro" id="IPR029261">
    <property type="entry name" value="Transposase_Znf"/>
</dbReference>
<dbReference type="PANTHER" id="PTHR33498">
    <property type="entry name" value="TRANSPOSASE FOR INSERTION SEQUENCE ELEMENT IS1557"/>
    <property type="match status" value="1"/>
</dbReference>
<dbReference type="AlphaFoldDB" id="A0A6I4HSZ6"/>
<name>A0A6I4HSZ6_ACIBA</name>
<dbReference type="NCBIfam" id="NF033550">
    <property type="entry name" value="transpos_ISL3"/>
    <property type="match status" value="1"/>
</dbReference>